<proteinExistence type="predicted"/>
<name>A0ABU5IDE0_9BURK</name>
<sequence length="90" mass="9757">MNKSFRVGKYLVSPLTRHIGPSRYAASVSIRSGHGSASHDRVMRFVPEFDSGEAALQYACDQGLDWISRAAASQAATGPARLSHLSHTQE</sequence>
<protein>
    <submittedName>
        <fullName evidence="1">Uncharacterized protein</fullName>
    </submittedName>
</protein>
<evidence type="ECO:0000313" key="1">
    <source>
        <dbReference type="EMBL" id="MDZ5456834.1"/>
    </source>
</evidence>
<keyword evidence="2" id="KW-1185">Reference proteome</keyword>
<accession>A0ABU5IDE0</accession>
<organism evidence="1 2">
    <name type="scientific">Azohydromonas lata</name>
    <dbReference type="NCBI Taxonomy" id="45677"/>
    <lineage>
        <taxon>Bacteria</taxon>
        <taxon>Pseudomonadati</taxon>
        <taxon>Pseudomonadota</taxon>
        <taxon>Betaproteobacteria</taxon>
        <taxon>Burkholderiales</taxon>
        <taxon>Sphaerotilaceae</taxon>
        <taxon>Azohydromonas</taxon>
    </lineage>
</organism>
<reference evidence="1 2" key="1">
    <citation type="submission" date="2023-11" db="EMBL/GenBank/DDBJ databases">
        <title>Draft genome of Azohydromonas lata strain H1 (DSM1123), a polyhydroxyalkanoate producer.</title>
        <authorList>
            <person name="Traversa D."/>
            <person name="D'Addabbo P."/>
            <person name="Pazzani C."/>
            <person name="Manzari C."/>
            <person name="Chiara M."/>
            <person name="Scrascia M."/>
        </authorList>
    </citation>
    <scope>NUCLEOTIDE SEQUENCE [LARGE SCALE GENOMIC DNA]</scope>
    <source>
        <strain evidence="1 2">H1</strain>
    </source>
</reference>
<dbReference type="Proteomes" id="UP001293718">
    <property type="component" value="Unassembled WGS sequence"/>
</dbReference>
<evidence type="ECO:0000313" key="2">
    <source>
        <dbReference type="Proteomes" id="UP001293718"/>
    </source>
</evidence>
<comment type="caution">
    <text evidence="1">The sequence shown here is derived from an EMBL/GenBank/DDBJ whole genome shotgun (WGS) entry which is preliminary data.</text>
</comment>
<dbReference type="EMBL" id="JAXOJX010000012">
    <property type="protein sequence ID" value="MDZ5456834.1"/>
    <property type="molecule type" value="Genomic_DNA"/>
</dbReference>
<gene>
    <name evidence="1" type="ORF">SM757_09645</name>
</gene>